<proteinExistence type="predicted"/>
<dbReference type="EMBL" id="SDMP01000014">
    <property type="protein sequence ID" value="RYR15675.1"/>
    <property type="molecule type" value="Genomic_DNA"/>
</dbReference>
<dbReference type="AlphaFoldDB" id="A0A444ZNH9"/>
<comment type="caution">
    <text evidence="2">The sequence shown here is derived from an EMBL/GenBank/DDBJ whole genome shotgun (WGS) entry which is preliminary data.</text>
</comment>
<evidence type="ECO:0000313" key="3">
    <source>
        <dbReference type="Proteomes" id="UP000289738"/>
    </source>
</evidence>
<keyword evidence="1" id="KW-0472">Membrane</keyword>
<feature type="transmembrane region" description="Helical" evidence="1">
    <location>
        <begin position="108"/>
        <end position="127"/>
    </location>
</feature>
<organism evidence="2 3">
    <name type="scientific">Arachis hypogaea</name>
    <name type="common">Peanut</name>
    <dbReference type="NCBI Taxonomy" id="3818"/>
    <lineage>
        <taxon>Eukaryota</taxon>
        <taxon>Viridiplantae</taxon>
        <taxon>Streptophyta</taxon>
        <taxon>Embryophyta</taxon>
        <taxon>Tracheophyta</taxon>
        <taxon>Spermatophyta</taxon>
        <taxon>Magnoliopsida</taxon>
        <taxon>eudicotyledons</taxon>
        <taxon>Gunneridae</taxon>
        <taxon>Pentapetalae</taxon>
        <taxon>rosids</taxon>
        <taxon>fabids</taxon>
        <taxon>Fabales</taxon>
        <taxon>Fabaceae</taxon>
        <taxon>Papilionoideae</taxon>
        <taxon>50 kb inversion clade</taxon>
        <taxon>dalbergioids sensu lato</taxon>
        <taxon>Dalbergieae</taxon>
        <taxon>Pterocarpus clade</taxon>
        <taxon>Arachis</taxon>
    </lineage>
</organism>
<dbReference type="Proteomes" id="UP000289738">
    <property type="component" value="Chromosome B04"/>
</dbReference>
<protein>
    <submittedName>
        <fullName evidence="2">Uncharacterized protein</fullName>
    </submittedName>
</protein>
<name>A0A444ZNH9_ARAHY</name>
<gene>
    <name evidence="2" type="ORF">Ahy_B04g072577</name>
</gene>
<accession>A0A444ZNH9</accession>
<keyword evidence="1" id="KW-0812">Transmembrane</keyword>
<sequence length="214" mass="24133">MTNLISYRRSSSTSLIHLFTTAGCSSSPAGVAAANNVVVAAFNKLCDLVAPSLSLPIGKKLLTMEKKGSRRWMSGGSNRSLFPMLWLVPHQMIFLSGVSLFYNVNSLQSFFFLFVWALILKTQIMCWRELKESLLQFFFRCPIFRWILPWKDQISSRLSIQTTWNQFVLKDGILCVGYHVKHSKKCPRELNQESEILSPKDLGSRSSGASNSTA</sequence>
<evidence type="ECO:0000256" key="1">
    <source>
        <dbReference type="SAM" id="Phobius"/>
    </source>
</evidence>
<keyword evidence="1" id="KW-1133">Transmembrane helix</keyword>
<reference evidence="2 3" key="1">
    <citation type="submission" date="2019-01" db="EMBL/GenBank/DDBJ databases">
        <title>Sequencing of cultivated peanut Arachis hypogaea provides insights into genome evolution and oil improvement.</title>
        <authorList>
            <person name="Chen X."/>
        </authorList>
    </citation>
    <scope>NUCLEOTIDE SEQUENCE [LARGE SCALE GENOMIC DNA]</scope>
    <source>
        <strain evidence="3">cv. Fuhuasheng</strain>
        <tissue evidence="2">Leaves</tissue>
    </source>
</reference>
<evidence type="ECO:0000313" key="2">
    <source>
        <dbReference type="EMBL" id="RYR15675.1"/>
    </source>
</evidence>
<keyword evidence="3" id="KW-1185">Reference proteome</keyword>